<feature type="transmembrane region" description="Helical" evidence="5">
    <location>
        <begin position="114"/>
        <end position="134"/>
    </location>
</feature>
<evidence type="ECO:0000256" key="4">
    <source>
        <dbReference type="ARBA" id="ARBA00023136"/>
    </source>
</evidence>
<feature type="transmembrane region" description="Helical" evidence="5">
    <location>
        <begin position="265"/>
        <end position="284"/>
    </location>
</feature>
<dbReference type="GO" id="GO:0005886">
    <property type="term" value="C:plasma membrane"/>
    <property type="evidence" value="ECO:0007669"/>
    <property type="project" value="UniProtKB-SubCell"/>
</dbReference>
<evidence type="ECO:0000313" key="7">
    <source>
        <dbReference type="EMBL" id="ACL11816.1"/>
    </source>
</evidence>
<dbReference type="InterPro" id="IPR020846">
    <property type="entry name" value="MFS_dom"/>
</dbReference>
<dbReference type="EMBL" id="EU851876">
    <property type="protein sequence ID" value="ACL11816.1"/>
    <property type="molecule type" value="Genomic_DNA"/>
</dbReference>
<dbReference type="Gene3D" id="1.20.1250.20">
    <property type="entry name" value="MFS general substrate transporter like domains"/>
    <property type="match status" value="2"/>
</dbReference>
<feature type="transmembrane region" description="Helical" evidence="5">
    <location>
        <begin position="350"/>
        <end position="373"/>
    </location>
</feature>
<feature type="transmembrane region" description="Helical" evidence="5">
    <location>
        <begin position="291"/>
        <end position="309"/>
    </location>
</feature>
<protein>
    <recommendedName>
        <fullName evidence="6">Major facilitator superfamily (MFS) profile domain-containing protein</fullName>
    </recommendedName>
</protein>
<keyword evidence="2 5" id="KW-0812">Transmembrane</keyword>
<dbReference type="PROSITE" id="PS00216">
    <property type="entry name" value="SUGAR_TRANSPORT_1"/>
    <property type="match status" value="1"/>
</dbReference>
<feature type="transmembrane region" description="Helical" evidence="5">
    <location>
        <begin position="379"/>
        <end position="400"/>
    </location>
</feature>
<dbReference type="GO" id="GO:0046943">
    <property type="term" value="F:carboxylic acid transmembrane transporter activity"/>
    <property type="evidence" value="ECO:0007669"/>
    <property type="project" value="TreeGrafter"/>
</dbReference>
<evidence type="ECO:0000256" key="3">
    <source>
        <dbReference type="ARBA" id="ARBA00022989"/>
    </source>
</evidence>
<comment type="subcellular location">
    <subcellularLocation>
        <location evidence="1">Cell membrane</location>
        <topology evidence="1">Multi-pass membrane protein</topology>
    </subcellularLocation>
</comment>
<dbReference type="InterPro" id="IPR036259">
    <property type="entry name" value="MFS_trans_sf"/>
</dbReference>
<reference evidence="7" key="1">
    <citation type="journal article" date="2009" name="Biochem. J.">
        <title>Characterization of the phenylurea hydrolases A and B: founding members of a novel amidohydrolase subgroup.</title>
        <authorList>
            <person name="Khurana J.L."/>
            <person name="Jackson C.J."/>
            <person name="Scott C."/>
            <person name="Pandey G."/>
            <person name="Horne I."/>
            <person name="Russell R.J."/>
            <person name="Herlt A."/>
            <person name="Easton C.J."/>
            <person name="Oakeshott J.G."/>
        </authorList>
    </citation>
    <scope>NUCLEOTIDE SEQUENCE</scope>
    <source>
        <strain evidence="7">JK1</strain>
    </source>
</reference>
<evidence type="ECO:0000256" key="1">
    <source>
        <dbReference type="ARBA" id="ARBA00004651"/>
    </source>
</evidence>
<evidence type="ECO:0000259" key="6">
    <source>
        <dbReference type="PROSITE" id="PS50850"/>
    </source>
</evidence>
<proteinExistence type="predicted"/>
<evidence type="ECO:0000256" key="2">
    <source>
        <dbReference type="ARBA" id="ARBA00022692"/>
    </source>
</evidence>
<dbReference type="AlphaFoldDB" id="B8R4I6"/>
<feature type="transmembrane region" description="Helical" evidence="5">
    <location>
        <begin position="146"/>
        <end position="167"/>
    </location>
</feature>
<feature type="transmembrane region" description="Helical" evidence="5">
    <location>
        <begin position="226"/>
        <end position="245"/>
    </location>
</feature>
<dbReference type="PANTHER" id="PTHR23508:SF10">
    <property type="entry name" value="CARBOXYLIC ACID TRANSPORTER PROTEIN HOMOLOG"/>
    <property type="match status" value="1"/>
</dbReference>
<organism evidence="7">
    <name type="scientific">Mycolicibacterium brisbanense</name>
    <dbReference type="NCBI Taxonomy" id="146020"/>
    <lineage>
        <taxon>Bacteria</taxon>
        <taxon>Bacillati</taxon>
        <taxon>Actinomycetota</taxon>
        <taxon>Actinomycetes</taxon>
        <taxon>Mycobacteriales</taxon>
        <taxon>Mycobacteriaceae</taxon>
        <taxon>Mycolicibacterium</taxon>
    </lineage>
</organism>
<dbReference type="PANTHER" id="PTHR23508">
    <property type="entry name" value="CARBOXYLIC ACID TRANSPORTER PROTEIN HOMOLOG"/>
    <property type="match status" value="1"/>
</dbReference>
<keyword evidence="4 5" id="KW-0472">Membrane</keyword>
<keyword evidence="3 5" id="KW-1133">Transmembrane helix</keyword>
<dbReference type="InterPro" id="IPR005829">
    <property type="entry name" value="Sugar_transporter_CS"/>
</dbReference>
<name>B8R4I6_9MYCO</name>
<feature type="transmembrane region" description="Helical" evidence="5">
    <location>
        <begin position="20"/>
        <end position="43"/>
    </location>
</feature>
<feature type="transmembrane region" description="Helical" evidence="5">
    <location>
        <begin position="84"/>
        <end position="108"/>
    </location>
</feature>
<feature type="transmembrane region" description="Helical" evidence="5">
    <location>
        <begin position="173"/>
        <end position="192"/>
    </location>
</feature>
<evidence type="ECO:0000256" key="5">
    <source>
        <dbReference type="SAM" id="Phobius"/>
    </source>
</evidence>
<sequence length="418" mass="43408">MNDAGAGSTGSTMKATTALLCWFLVVFDGYDLVIFGAVAPALLQEPGWGMTPDSVAMIASVTLVGLFMGSLTAGNLADRFGRRAMIIATVTIFSLSMAGSAMASSALMLGGFRFLAGLGLGGLLPVMGTLVVELAPVGRKRLYHSLTFTAFPVGGIFAGGMALWLLPDFGWRAVLWIGALPLLLILPLIKTLPESSEYTRAEVSLGEPPAARGGFASLFDGRYRGATIMFGCIFAVCLFTSYGLLTWLPQIMIGAGFSLRSSLSFLLVMNTVALLLLPVAGFLAERRGPKAVCVGSFALAAISIALLAAQPPVWAVYALVGFAGFGAVGLVIQLSAYVANHYEVENRGSAMGWALGVGRLGAVAGPLVGGWLLTSGTSLVTKFFVFAAASAFGALITLAVPSPPRPAAINSVREPRVI</sequence>
<dbReference type="Pfam" id="PF07690">
    <property type="entry name" value="MFS_1"/>
    <property type="match status" value="1"/>
</dbReference>
<feature type="domain" description="Major facilitator superfamily (MFS) profile" evidence="6">
    <location>
        <begin position="17"/>
        <end position="405"/>
    </location>
</feature>
<dbReference type="PROSITE" id="PS00217">
    <property type="entry name" value="SUGAR_TRANSPORT_2"/>
    <property type="match status" value="1"/>
</dbReference>
<feature type="transmembrane region" description="Helical" evidence="5">
    <location>
        <begin position="55"/>
        <end position="77"/>
    </location>
</feature>
<accession>B8R4I6</accession>
<dbReference type="PROSITE" id="PS50850">
    <property type="entry name" value="MFS"/>
    <property type="match status" value="1"/>
</dbReference>
<dbReference type="SUPFAM" id="SSF103473">
    <property type="entry name" value="MFS general substrate transporter"/>
    <property type="match status" value="1"/>
</dbReference>
<feature type="transmembrane region" description="Helical" evidence="5">
    <location>
        <begin position="315"/>
        <end position="338"/>
    </location>
</feature>
<dbReference type="InterPro" id="IPR011701">
    <property type="entry name" value="MFS"/>
</dbReference>